<feature type="transmembrane region" description="Helical" evidence="1">
    <location>
        <begin position="214"/>
        <end position="234"/>
    </location>
</feature>
<dbReference type="KEGG" id="senf:GJR95_26905"/>
<feature type="transmembrane region" description="Helical" evidence="1">
    <location>
        <begin position="88"/>
        <end position="109"/>
    </location>
</feature>
<evidence type="ECO:0000259" key="2">
    <source>
        <dbReference type="Pfam" id="PF01757"/>
    </source>
</evidence>
<name>A0A6P1VZ30_9BACT</name>
<feature type="transmembrane region" description="Helical" evidence="1">
    <location>
        <begin position="341"/>
        <end position="363"/>
    </location>
</feature>
<dbReference type="AlphaFoldDB" id="A0A6P1VZ30"/>
<feature type="transmembrane region" description="Helical" evidence="1">
    <location>
        <begin position="144"/>
        <end position="164"/>
    </location>
</feature>
<dbReference type="EMBL" id="CP045997">
    <property type="protein sequence ID" value="QHV98403.1"/>
    <property type="molecule type" value="Genomic_DNA"/>
</dbReference>
<sequence>MATIQHQREHYIDWIRVLAFMVLIFFHCSMPFVRFGWEIKNEEHSIVLDRLIIWLHQWRLPLLFFISGVGVSFSIRKRSVLSFFGERVIRLFIPLLFSMLFVIPLQVYFERLQEKRIDESYWHFYPSVWTFIPYPEGTLTWSHLWFVVYLFVFTILLLPIFYLFNVRALRIWKQKINPFFSHPLANLSLAIPFILYYFTLYIRWPAQGSLFDDWFVFNSSITFYFFGYFLGDLSSFWITCEKYRKFFLSVSLLCMAVLFWNYYWAVNLPKQQDNSLYLYGLFDGLHIWSTILAIIGFAKRHLNFTNPTLRYLTSAVYPFYILHQTIIVSTGYYIVQWNSPIAVKLVALILVCFLLLFTLYHFLIRPFVLTRILYGLKPKQIKLNEKLAYVEQV</sequence>
<organism evidence="3 4">
    <name type="scientific">Spirosoma endbachense</name>
    <dbReference type="NCBI Taxonomy" id="2666025"/>
    <lineage>
        <taxon>Bacteria</taxon>
        <taxon>Pseudomonadati</taxon>
        <taxon>Bacteroidota</taxon>
        <taxon>Cytophagia</taxon>
        <taxon>Cytophagales</taxon>
        <taxon>Cytophagaceae</taxon>
        <taxon>Spirosoma</taxon>
    </lineage>
</organism>
<feature type="transmembrane region" description="Helical" evidence="1">
    <location>
        <begin position="14"/>
        <end position="37"/>
    </location>
</feature>
<accession>A0A6P1VZ30</accession>
<dbReference type="PANTHER" id="PTHR36927">
    <property type="entry name" value="BLR4337 PROTEIN"/>
    <property type="match status" value="1"/>
</dbReference>
<keyword evidence="1" id="KW-0472">Membrane</keyword>
<feature type="transmembrane region" description="Helical" evidence="1">
    <location>
        <begin position="184"/>
        <end position="202"/>
    </location>
</feature>
<evidence type="ECO:0000313" key="4">
    <source>
        <dbReference type="Proteomes" id="UP000464577"/>
    </source>
</evidence>
<feature type="transmembrane region" description="Helical" evidence="1">
    <location>
        <begin position="57"/>
        <end position="76"/>
    </location>
</feature>
<keyword evidence="1" id="KW-0812">Transmembrane</keyword>
<feature type="domain" description="Acyltransferase 3" evidence="2">
    <location>
        <begin position="10"/>
        <end position="356"/>
    </location>
</feature>
<dbReference type="InterPro" id="IPR050623">
    <property type="entry name" value="Glucan_succinyl_AcylTrfase"/>
</dbReference>
<feature type="transmembrane region" description="Helical" evidence="1">
    <location>
        <begin position="276"/>
        <end position="297"/>
    </location>
</feature>
<keyword evidence="3" id="KW-0808">Transferase</keyword>
<dbReference type="InterPro" id="IPR002656">
    <property type="entry name" value="Acyl_transf_3_dom"/>
</dbReference>
<feature type="transmembrane region" description="Helical" evidence="1">
    <location>
        <begin position="309"/>
        <end position="335"/>
    </location>
</feature>
<dbReference type="PANTHER" id="PTHR36927:SF3">
    <property type="entry name" value="GLUCANS BIOSYNTHESIS PROTEIN C"/>
    <property type="match status" value="1"/>
</dbReference>
<dbReference type="Pfam" id="PF01757">
    <property type="entry name" value="Acyl_transf_3"/>
    <property type="match status" value="1"/>
</dbReference>
<evidence type="ECO:0000256" key="1">
    <source>
        <dbReference type="SAM" id="Phobius"/>
    </source>
</evidence>
<dbReference type="GO" id="GO:0016747">
    <property type="term" value="F:acyltransferase activity, transferring groups other than amino-acyl groups"/>
    <property type="evidence" value="ECO:0007669"/>
    <property type="project" value="InterPro"/>
</dbReference>
<feature type="transmembrane region" description="Helical" evidence="1">
    <location>
        <begin position="246"/>
        <end position="264"/>
    </location>
</feature>
<dbReference type="Proteomes" id="UP000464577">
    <property type="component" value="Chromosome"/>
</dbReference>
<dbReference type="RefSeq" id="WP_162388815.1">
    <property type="nucleotide sequence ID" value="NZ_CP045997.1"/>
</dbReference>
<reference evidence="3 4" key="1">
    <citation type="submission" date="2019-11" db="EMBL/GenBank/DDBJ databases">
        <title>Spirosoma endbachense sp. nov., isolated from a natural salt meadow.</title>
        <authorList>
            <person name="Rojas J."/>
            <person name="Ambika Manirajan B."/>
            <person name="Ratering S."/>
            <person name="Suarez C."/>
            <person name="Geissler-Plaum R."/>
            <person name="Schnell S."/>
        </authorList>
    </citation>
    <scope>NUCLEOTIDE SEQUENCE [LARGE SCALE GENOMIC DNA]</scope>
    <source>
        <strain evidence="3 4">I-24</strain>
    </source>
</reference>
<protein>
    <submittedName>
        <fullName evidence="3">Acyltransferase family protein</fullName>
    </submittedName>
</protein>
<keyword evidence="3" id="KW-0012">Acyltransferase</keyword>
<evidence type="ECO:0000313" key="3">
    <source>
        <dbReference type="EMBL" id="QHV98403.1"/>
    </source>
</evidence>
<keyword evidence="4" id="KW-1185">Reference proteome</keyword>
<proteinExistence type="predicted"/>
<keyword evidence="1" id="KW-1133">Transmembrane helix</keyword>
<gene>
    <name evidence="3" type="ORF">GJR95_26905</name>
</gene>